<name>A0A0V0R0W3_PSEPJ</name>
<dbReference type="AlphaFoldDB" id="A0A0V0R0W3"/>
<reference evidence="1 2" key="1">
    <citation type="journal article" date="2015" name="Sci. Rep.">
        <title>Genome of the facultative scuticociliatosis pathogen Pseudocohnilembus persalinus provides insight into its virulence through horizontal gene transfer.</title>
        <authorList>
            <person name="Xiong J."/>
            <person name="Wang G."/>
            <person name="Cheng J."/>
            <person name="Tian M."/>
            <person name="Pan X."/>
            <person name="Warren A."/>
            <person name="Jiang C."/>
            <person name="Yuan D."/>
            <person name="Miao W."/>
        </authorList>
    </citation>
    <scope>NUCLEOTIDE SEQUENCE [LARGE SCALE GENOMIC DNA]</scope>
    <source>
        <strain evidence="1">36N120E</strain>
    </source>
</reference>
<dbReference type="EMBL" id="LDAU01000070">
    <property type="protein sequence ID" value="KRX08191.1"/>
    <property type="molecule type" value="Genomic_DNA"/>
</dbReference>
<gene>
    <name evidence="1" type="ORF">PPERSA_12346</name>
</gene>
<sequence>MSFLPQFSQILEQFQTKFNQPRGQKQLIIDQNTQQILISNDPVQVILNTQSIQKNDPLRHFLIKKYIKFQEQNGEGLDILNYLLTNFIKQFQSSNKQQLNSLRMTFKQFKFEIIQQTLNDFQEMQVDLQKSEISKSLVNHIFNYPLKNNQDQQDVLLVLQKLFIYFQQQMEQQYNFYLPSFIDIFKSIKILYLINSNHLTDSNIYNGNLHYVLEYYIADESSIQIDQQIKQPELINLQYDLNQFGEKFNHLSNSEKENKLIQSLKSSQKSSASFSSDFSDSDSFEMGKIKQNYIIFTDIPTPLQKQVMQELKISYFVIEILKQEQNEGMNQNLDNQSQIKQQDYLIQKSASLFDEITFENVVEFQNFQLIYENPNNQEKPYLLLQIKDVFVDNISLCLNCQNQQNKKYIQKIIDQIKGYYKNLQSNQCIMYELKKFSSHKDTNFQQNHNITTIQQQINSFYINNDITFSPSNYQEILLKYIIKYLTQQIKYYFIYQQLQNEYYESINQLENKNENYYISKGLLTNIIEEFTFLSYQMLNIDMVI</sequence>
<protein>
    <submittedName>
        <fullName evidence="1">Uncharacterized protein</fullName>
    </submittedName>
</protein>
<organism evidence="1 2">
    <name type="scientific">Pseudocohnilembus persalinus</name>
    <name type="common">Ciliate</name>
    <dbReference type="NCBI Taxonomy" id="266149"/>
    <lineage>
        <taxon>Eukaryota</taxon>
        <taxon>Sar</taxon>
        <taxon>Alveolata</taxon>
        <taxon>Ciliophora</taxon>
        <taxon>Intramacronucleata</taxon>
        <taxon>Oligohymenophorea</taxon>
        <taxon>Scuticociliatia</taxon>
        <taxon>Philasterida</taxon>
        <taxon>Pseudocohnilembidae</taxon>
        <taxon>Pseudocohnilembus</taxon>
    </lineage>
</organism>
<accession>A0A0V0R0W3</accession>
<dbReference type="InParanoid" id="A0A0V0R0W3"/>
<keyword evidence="2" id="KW-1185">Reference proteome</keyword>
<evidence type="ECO:0000313" key="1">
    <source>
        <dbReference type="EMBL" id="KRX08191.1"/>
    </source>
</evidence>
<comment type="caution">
    <text evidence="1">The sequence shown here is derived from an EMBL/GenBank/DDBJ whole genome shotgun (WGS) entry which is preliminary data.</text>
</comment>
<dbReference type="Proteomes" id="UP000054937">
    <property type="component" value="Unassembled WGS sequence"/>
</dbReference>
<evidence type="ECO:0000313" key="2">
    <source>
        <dbReference type="Proteomes" id="UP000054937"/>
    </source>
</evidence>
<proteinExistence type="predicted"/>